<dbReference type="EMBL" id="CAJNIZ010047260">
    <property type="protein sequence ID" value="CAE7764948.1"/>
    <property type="molecule type" value="Genomic_DNA"/>
</dbReference>
<proteinExistence type="predicted"/>
<feature type="transmembrane region" description="Helical" evidence="1">
    <location>
        <begin position="141"/>
        <end position="161"/>
    </location>
</feature>
<evidence type="ECO:0000256" key="1">
    <source>
        <dbReference type="SAM" id="Phobius"/>
    </source>
</evidence>
<dbReference type="OrthoDB" id="442556at2759"/>
<accession>A0A812Y6M8</accession>
<evidence type="ECO:0000313" key="2">
    <source>
        <dbReference type="EMBL" id="CAE7764948.1"/>
    </source>
</evidence>
<keyword evidence="1" id="KW-0472">Membrane</keyword>
<keyword evidence="3" id="KW-1185">Reference proteome</keyword>
<sequence>MVIPVVGASPQDAPAPAAVKEFHSYFWWGIFLILVSMAVLQVVAGDGFGMFFTLILAAIVYYMVSDSCANMSMYCLLVFGLISGFESLFGVLTLFSVVGGRSSSTTLITGKDATSVTYETQVKIHPLFDSSQGSKYNIQSALLVALPVVMLLSALLSWWSFRAYPNSLFSEFDEASTIYFLSDLANFAAINKPQHLGFLSRRLYCHVV</sequence>
<name>A0A812Y6M8_SYMPI</name>
<evidence type="ECO:0000313" key="3">
    <source>
        <dbReference type="Proteomes" id="UP000649617"/>
    </source>
</evidence>
<feature type="transmembrane region" description="Helical" evidence="1">
    <location>
        <begin position="25"/>
        <end position="43"/>
    </location>
</feature>
<dbReference type="Proteomes" id="UP000649617">
    <property type="component" value="Unassembled WGS sequence"/>
</dbReference>
<feature type="transmembrane region" description="Helical" evidence="1">
    <location>
        <begin position="71"/>
        <end position="98"/>
    </location>
</feature>
<keyword evidence="1" id="KW-1133">Transmembrane helix</keyword>
<organism evidence="2 3">
    <name type="scientific">Symbiodinium pilosum</name>
    <name type="common">Dinoflagellate</name>
    <dbReference type="NCBI Taxonomy" id="2952"/>
    <lineage>
        <taxon>Eukaryota</taxon>
        <taxon>Sar</taxon>
        <taxon>Alveolata</taxon>
        <taxon>Dinophyceae</taxon>
        <taxon>Suessiales</taxon>
        <taxon>Symbiodiniaceae</taxon>
        <taxon>Symbiodinium</taxon>
    </lineage>
</organism>
<feature type="transmembrane region" description="Helical" evidence="1">
    <location>
        <begin position="48"/>
        <end position="65"/>
    </location>
</feature>
<gene>
    <name evidence="2" type="ORF">SPIL2461_LOCUS22408</name>
</gene>
<reference evidence="2" key="1">
    <citation type="submission" date="2021-02" db="EMBL/GenBank/DDBJ databases">
        <authorList>
            <person name="Dougan E. K."/>
            <person name="Rhodes N."/>
            <person name="Thang M."/>
            <person name="Chan C."/>
        </authorList>
    </citation>
    <scope>NUCLEOTIDE SEQUENCE</scope>
</reference>
<protein>
    <submittedName>
        <fullName evidence="2">Uncharacterized protein</fullName>
    </submittedName>
</protein>
<keyword evidence="1" id="KW-0812">Transmembrane</keyword>
<dbReference type="AlphaFoldDB" id="A0A812Y6M8"/>
<comment type="caution">
    <text evidence="2">The sequence shown here is derived from an EMBL/GenBank/DDBJ whole genome shotgun (WGS) entry which is preliminary data.</text>
</comment>